<keyword evidence="2 5" id="KW-0689">Ribosomal protein</keyword>
<dbReference type="InterPro" id="IPR000266">
    <property type="entry name" value="Ribosomal_uS17"/>
</dbReference>
<dbReference type="Proteomes" id="UP000179005">
    <property type="component" value="Unassembled WGS sequence"/>
</dbReference>
<dbReference type="GO" id="GO:0022627">
    <property type="term" value="C:cytosolic small ribosomal subunit"/>
    <property type="evidence" value="ECO:0007669"/>
    <property type="project" value="TreeGrafter"/>
</dbReference>
<dbReference type="CDD" id="cd00364">
    <property type="entry name" value="Ribosomal_uS17"/>
    <property type="match status" value="1"/>
</dbReference>
<sequence>MPRKQLKGKIKSISGAKTVVVEVTRFYHHPLYRKRLSTSKRYLAHVETEVSAGQEVMIEEIRPLSARKRWKVVEVEGKSVFSEQKTATSVEKVRVKRTSRKEKPDH</sequence>
<evidence type="ECO:0000256" key="1">
    <source>
        <dbReference type="ARBA" id="ARBA00010254"/>
    </source>
</evidence>
<dbReference type="GO" id="GO:0003735">
    <property type="term" value="F:structural constituent of ribosome"/>
    <property type="evidence" value="ECO:0007669"/>
    <property type="project" value="InterPro"/>
</dbReference>
<proteinExistence type="inferred from homology"/>
<organism evidence="5 6">
    <name type="scientific">candidate division WWE3 bacterium RIFCSPHIGHO2_01_FULL_48_15</name>
    <dbReference type="NCBI Taxonomy" id="1802619"/>
    <lineage>
        <taxon>Bacteria</taxon>
        <taxon>Katanobacteria</taxon>
    </lineage>
</organism>
<dbReference type="AlphaFoldDB" id="A0A1F4V9U7"/>
<accession>A0A1F4V9U7</accession>
<dbReference type="SUPFAM" id="SSF50249">
    <property type="entry name" value="Nucleic acid-binding proteins"/>
    <property type="match status" value="1"/>
</dbReference>
<dbReference type="PANTHER" id="PTHR10744:SF1">
    <property type="entry name" value="SMALL RIBOSOMAL SUBUNIT PROTEIN US17M"/>
    <property type="match status" value="1"/>
</dbReference>
<dbReference type="STRING" id="1802619.A2797_00390"/>
<evidence type="ECO:0000256" key="3">
    <source>
        <dbReference type="ARBA" id="ARBA00023274"/>
    </source>
</evidence>
<dbReference type="InterPro" id="IPR012340">
    <property type="entry name" value="NA-bd_OB-fold"/>
</dbReference>
<gene>
    <name evidence="5" type="ORF">A2797_00390</name>
</gene>
<evidence type="ECO:0000313" key="6">
    <source>
        <dbReference type="Proteomes" id="UP000179005"/>
    </source>
</evidence>
<dbReference type="PANTHER" id="PTHR10744">
    <property type="entry name" value="40S RIBOSOMAL PROTEIN S11 FAMILY MEMBER"/>
    <property type="match status" value="1"/>
</dbReference>
<evidence type="ECO:0000256" key="2">
    <source>
        <dbReference type="ARBA" id="ARBA00022980"/>
    </source>
</evidence>
<dbReference type="NCBIfam" id="NF004123">
    <property type="entry name" value="PRK05610.1"/>
    <property type="match status" value="1"/>
</dbReference>
<name>A0A1F4V9U7_UNCKA</name>
<comment type="similarity">
    <text evidence="1">Belongs to the universal ribosomal protein uS17 family.</text>
</comment>
<comment type="caution">
    <text evidence="5">The sequence shown here is derived from an EMBL/GenBank/DDBJ whole genome shotgun (WGS) entry which is preliminary data.</text>
</comment>
<dbReference type="Gene3D" id="2.40.50.140">
    <property type="entry name" value="Nucleic acid-binding proteins"/>
    <property type="match status" value="1"/>
</dbReference>
<feature type="region of interest" description="Disordered" evidence="4">
    <location>
        <begin position="87"/>
        <end position="106"/>
    </location>
</feature>
<dbReference type="Pfam" id="PF00366">
    <property type="entry name" value="Ribosomal_S17"/>
    <property type="match status" value="1"/>
</dbReference>
<protein>
    <submittedName>
        <fullName evidence="5">30S ribosomal protein S17</fullName>
    </submittedName>
</protein>
<dbReference type="EMBL" id="MEVC01000025">
    <property type="protein sequence ID" value="OGC53975.1"/>
    <property type="molecule type" value="Genomic_DNA"/>
</dbReference>
<dbReference type="GO" id="GO:0006412">
    <property type="term" value="P:translation"/>
    <property type="evidence" value="ECO:0007669"/>
    <property type="project" value="InterPro"/>
</dbReference>
<evidence type="ECO:0000256" key="4">
    <source>
        <dbReference type="SAM" id="MobiDB-lite"/>
    </source>
</evidence>
<reference evidence="5 6" key="1">
    <citation type="journal article" date="2016" name="Nat. Commun.">
        <title>Thousands of microbial genomes shed light on interconnected biogeochemical processes in an aquifer system.</title>
        <authorList>
            <person name="Anantharaman K."/>
            <person name="Brown C.T."/>
            <person name="Hug L.A."/>
            <person name="Sharon I."/>
            <person name="Castelle C.J."/>
            <person name="Probst A.J."/>
            <person name="Thomas B.C."/>
            <person name="Singh A."/>
            <person name="Wilkins M.J."/>
            <person name="Karaoz U."/>
            <person name="Brodie E.L."/>
            <person name="Williams K.H."/>
            <person name="Hubbard S.S."/>
            <person name="Banfield J.F."/>
        </authorList>
    </citation>
    <scope>NUCLEOTIDE SEQUENCE [LARGE SCALE GENOMIC DNA]</scope>
</reference>
<keyword evidence="3" id="KW-0687">Ribonucleoprotein</keyword>
<dbReference type="PRINTS" id="PR00973">
    <property type="entry name" value="RIBOSOMALS17"/>
</dbReference>
<evidence type="ECO:0000313" key="5">
    <source>
        <dbReference type="EMBL" id="OGC53975.1"/>
    </source>
</evidence>